<dbReference type="Proteomes" id="UP000887572">
    <property type="component" value="Unplaced"/>
</dbReference>
<dbReference type="AlphaFoldDB" id="A0A914HHJ1"/>
<feature type="region of interest" description="Disordered" evidence="1">
    <location>
        <begin position="63"/>
        <end position="83"/>
    </location>
</feature>
<protein>
    <submittedName>
        <fullName evidence="3">RNA helicase</fullName>
    </submittedName>
</protein>
<dbReference type="WBParaSite" id="Gr19_v10_g17414.t1">
    <property type="protein sequence ID" value="Gr19_v10_g17414.t1"/>
    <property type="gene ID" value="Gr19_v10_g17414"/>
</dbReference>
<organism evidence="2 3">
    <name type="scientific">Globodera rostochiensis</name>
    <name type="common">Golden nematode worm</name>
    <name type="synonym">Heterodera rostochiensis</name>
    <dbReference type="NCBI Taxonomy" id="31243"/>
    <lineage>
        <taxon>Eukaryota</taxon>
        <taxon>Metazoa</taxon>
        <taxon>Ecdysozoa</taxon>
        <taxon>Nematoda</taxon>
        <taxon>Chromadorea</taxon>
        <taxon>Rhabditida</taxon>
        <taxon>Tylenchina</taxon>
        <taxon>Tylenchomorpha</taxon>
        <taxon>Tylenchoidea</taxon>
        <taxon>Heteroderidae</taxon>
        <taxon>Heteroderinae</taxon>
        <taxon>Globodera</taxon>
    </lineage>
</organism>
<evidence type="ECO:0000256" key="1">
    <source>
        <dbReference type="SAM" id="MobiDB-lite"/>
    </source>
</evidence>
<reference evidence="3" key="1">
    <citation type="submission" date="2022-11" db="UniProtKB">
        <authorList>
            <consortium name="WormBaseParasite"/>
        </authorList>
    </citation>
    <scope>IDENTIFICATION</scope>
</reference>
<keyword evidence="2" id="KW-1185">Reference proteome</keyword>
<name>A0A914HHJ1_GLORO</name>
<accession>A0A914HHJ1</accession>
<dbReference type="Pfam" id="PF15320">
    <property type="entry name" value="RAM"/>
    <property type="match status" value="1"/>
</dbReference>
<evidence type="ECO:0000313" key="3">
    <source>
        <dbReference type="WBParaSite" id="Gr19_v10_g17414.t1"/>
    </source>
</evidence>
<dbReference type="GO" id="GO:0106005">
    <property type="term" value="P:RNA 5'-cap (guanine-N7)-methylation"/>
    <property type="evidence" value="ECO:0007669"/>
    <property type="project" value="InterPro"/>
</dbReference>
<proteinExistence type="predicted"/>
<dbReference type="InterPro" id="IPR028271">
    <property type="entry name" value="RAMAC"/>
</dbReference>
<dbReference type="GO" id="GO:0031533">
    <property type="term" value="C:mRNA capping enzyme complex"/>
    <property type="evidence" value="ECO:0007669"/>
    <property type="project" value="InterPro"/>
</dbReference>
<evidence type="ECO:0000313" key="2">
    <source>
        <dbReference type="Proteomes" id="UP000887572"/>
    </source>
</evidence>
<feature type="compositionally biased region" description="Basic and acidic residues" evidence="1">
    <location>
        <begin position="68"/>
        <end position="83"/>
    </location>
</feature>
<dbReference type="GO" id="GO:0003723">
    <property type="term" value="F:RNA binding"/>
    <property type="evidence" value="ECO:0007669"/>
    <property type="project" value="InterPro"/>
</dbReference>
<sequence length="83" mass="9931">MIFSKRFSDTDEDYLNALKTVAIEPICISPWKTESTHQRFMENERFSEGRGFAGRGRRGFYNKNNGNFRKDNYGRRQDYHAWN</sequence>